<dbReference type="InterPro" id="IPR032710">
    <property type="entry name" value="NTF2-like_dom_sf"/>
</dbReference>
<dbReference type="InterPro" id="IPR037401">
    <property type="entry name" value="SnoaL-like"/>
</dbReference>
<feature type="region of interest" description="Disordered" evidence="1">
    <location>
        <begin position="129"/>
        <end position="149"/>
    </location>
</feature>
<keyword evidence="3" id="KW-0614">Plasmid</keyword>
<evidence type="ECO:0000313" key="3">
    <source>
        <dbReference type="EMBL" id="ABH00514.1"/>
    </source>
</evidence>
<dbReference type="HOGENOM" id="CLU_140929_0_0_11"/>
<dbReference type="Gene3D" id="3.10.450.50">
    <property type="match status" value="1"/>
</dbReference>
<geneLocation type="plasmid" evidence="3 4">
    <name>pRHL2</name>
</geneLocation>
<feature type="domain" description="SnoaL-like" evidence="2">
    <location>
        <begin position="7"/>
        <end position="121"/>
    </location>
</feature>
<dbReference type="AlphaFoldDB" id="Q0RW22"/>
<gene>
    <name evidence="3" type="ordered locus">RHA1_ro10325</name>
</gene>
<organism evidence="3 4">
    <name type="scientific">Rhodococcus jostii (strain RHA1)</name>
    <dbReference type="NCBI Taxonomy" id="101510"/>
    <lineage>
        <taxon>Bacteria</taxon>
        <taxon>Bacillati</taxon>
        <taxon>Actinomycetota</taxon>
        <taxon>Actinomycetes</taxon>
        <taxon>Mycobacteriales</taxon>
        <taxon>Nocardiaceae</taxon>
        <taxon>Rhodococcus</taxon>
    </lineage>
</organism>
<protein>
    <recommendedName>
        <fullName evidence="2">SnoaL-like domain-containing protein</fullName>
    </recommendedName>
</protein>
<dbReference type="RefSeq" id="WP_011600151.1">
    <property type="nucleotide sequence ID" value="NC_008270.1"/>
</dbReference>
<sequence length="149" mass="16395">MSGTIDVADRLALHELAAAYGEIVDAKDWAGLAQIFTEDAVFDMSDIGLGEFHGLAAIRGHMTTTDRHPRAHLIVNVRVVEGDPVGLRSRVIGVLPDRRVAVGSYRDHVERTVDGWRVRHRIFTAGQRADGSFTGTESPRPAWDRGAQR</sequence>
<dbReference type="CDD" id="cd00531">
    <property type="entry name" value="NTF2_like"/>
    <property type="match status" value="1"/>
</dbReference>
<evidence type="ECO:0000313" key="4">
    <source>
        <dbReference type="Proteomes" id="UP000008710"/>
    </source>
</evidence>
<name>Q0RW22_RHOJR</name>
<evidence type="ECO:0000259" key="2">
    <source>
        <dbReference type="Pfam" id="PF13577"/>
    </source>
</evidence>
<proteinExistence type="predicted"/>
<dbReference type="Proteomes" id="UP000008710">
    <property type="component" value="Plasmid pRHL2"/>
</dbReference>
<accession>Q0RW22</accession>
<dbReference type="KEGG" id="rha:RHA1_ro10325"/>
<evidence type="ECO:0000256" key="1">
    <source>
        <dbReference type="SAM" id="MobiDB-lite"/>
    </source>
</evidence>
<reference evidence="4" key="1">
    <citation type="journal article" date="2006" name="Proc. Natl. Acad. Sci. U.S.A.">
        <title>The complete genome of Rhodococcus sp. RHA1 provides insights into a catabolic powerhouse.</title>
        <authorList>
            <person name="McLeod M.P."/>
            <person name="Warren R.L."/>
            <person name="Hsiao W.W.L."/>
            <person name="Araki N."/>
            <person name="Myhre M."/>
            <person name="Fernandes C."/>
            <person name="Miyazawa D."/>
            <person name="Wong W."/>
            <person name="Lillquist A.L."/>
            <person name="Wang D."/>
            <person name="Dosanjh M."/>
            <person name="Hara H."/>
            <person name="Petrescu A."/>
            <person name="Morin R.D."/>
            <person name="Yang G."/>
            <person name="Stott J.M."/>
            <person name="Schein J.E."/>
            <person name="Shin H."/>
            <person name="Smailus D."/>
            <person name="Siddiqui A.S."/>
            <person name="Marra M.A."/>
            <person name="Jones S.J.M."/>
            <person name="Holt R."/>
            <person name="Brinkman F.S.L."/>
            <person name="Miyauchi K."/>
            <person name="Fukuda M."/>
            <person name="Davies J.E."/>
            <person name="Mohn W.W."/>
            <person name="Eltis L.D."/>
        </authorList>
    </citation>
    <scope>NUCLEOTIDE SEQUENCE [LARGE SCALE GENOMIC DNA]</scope>
    <source>
        <strain evidence="4">RHA1</strain>
    </source>
</reference>
<dbReference type="Pfam" id="PF13577">
    <property type="entry name" value="SnoaL_4"/>
    <property type="match status" value="1"/>
</dbReference>
<dbReference type="EMBL" id="CP000433">
    <property type="protein sequence ID" value="ABH00514.1"/>
    <property type="molecule type" value="Genomic_DNA"/>
</dbReference>
<dbReference type="SUPFAM" id="SSF54427">
    <property type="entry name" value="NTF2-like"/>
    <property type="match status" value="1"/>
</dbReference>